<dbReference type="RefSeq" id="XP_003834536.1">
    <property type="nucleotide sequence ID" value="XM_003834488.1"/>
</dbReference>
<dbReference type="EMBL" id="FP929065">
    <property type="protein sequence ID" value="CBX91171.1"/>
    <property type="molecule type" value="Genomic_DNA"/>
</dbReference>
<gene>
    <name evidence="1" type="ORF">LEMA_uP062050.1</name>
</gene>
<sequence>MSQCSQVELIASPPLYRYIVWGLALWPSSPWIDGRVGLREQLLIRRLNSLCFAKWRMHFPVHAAAKPYLHGVSDDAKNV</sequence>
<dbReference type="Proteomes" id="UP000002668">
    <property type="component" value="Genome"/>
</dbReference>
<dbReference type="VEuPathDB" id="FungiDB:LEMA_uP062050.1"/>
<name>E4ZI28_LEPMJ</name>
<dbReference type="GeneID" id="13284704"/>
<dbReference type="HOGENOM" id="CLU_2606458_0_0_1"/>
<evidence type="ECO:0000313" key="1">
    <source>
        <dbReference type="EMBL" id="CBX91171.1"/>
    </source>
</evidence>
<dbReference type="InParanoid" id="E4ZI28"/>
<reference evidence="2" key="1">
    <citation type="journal article" date="2011" name="Nat. Commun.">
        <title>Effector diversification within compartments of the Leptosphaeria maculans genome affected by Repeat-Induced Point mutations.</title>
        <authorList>
            <person name="Rouxel T."/>
            <person name="Grandaubert J."/>
            <person name="Hane J.K."/>
            <person name="Hoede C."/>
            <person name="van de Wouw A.P."/>
            <person name="Couloux A."/>
            <person name="Dominguez V."/>
            <person name="Anthouard V."/>
            <person name="Bally P."/>
            <person name="Bourras S."/>
            <person name="Cozijnsen A.J."/>
            <person name="Ciuffetti L.M."/>
            <person name="Degrave A."/>
            <person name="Dilmaghani A."/>
            <person name="Duret L."/>
            <person name="Fudal I."/>
            <person name="Goodwin S.B."/>
            <person name="Gout L."/>
            <person name="Glaser N."/>
            <person name="Linglin J."/>
            <person name="Kema G.H.J."/>
            <person name="Lapalu N."/>
            <person name="Lawrence C.B."/>
            <person name="May K."/>
            <person name="Meyer M."/>
            <person name="Ollivier B."/>
            <person name="Poulain J."/>
            <person name="Schoch C.L."/>
            <person name="Simon A."/>
            <person name="Spatafora J.W."/>
            <person name="Stachowiak A."/>
            <person name="Turgeon B.G."/>
            <person name="Tyler B.M."/>
            <person name="Vincent D."/>
            <person name="Weissenbach J."/>
            <person name="Amselem J."/>
            <person name="Quesneville H."/>
            <person name="Oliver R.P."/>
            <person name="Wincker P."/>
            <person name="Balesdent M.-H."/>
            <person name="Howlett B.J."/>
        </authorList>
    </citation>
    <scope>NUCLEOTIDE SEQUENCE [LARGE SCALE GENOMIC DNA]</scope>
    <source>
        <strain evidence="2">JN3 / isolate v23.1.3 / race Av1-4-5-6-7-8</strain>
    </source>
</reference>
<protein>
    <submittedName>
        <fullName evidence="1">Predicted protein</fullName>
    </submittedName>
</protein>
<evidence type="ECO:0000313" key="2">
    <source>
        <dbReference type="Proteomes" id="UP000002668"/>
    </source>
</evidence>
<proteinExistence type="predicted"/>
<keyword evidence="2" id="KW-1185">Reference proteome</keyword>
<dbReference type="AlphaFoldDB" id="E4ZI28"/>
<accession>E4ZI28</accession>
<organism evidence="2">
    <name type="scientific">Leptosphaeria maculans (strain JN3 / isolate v23.1.3 / race Av1-4-5-6-7-8)</name>
    <name type="common">Blackleg fungus</name>
    <name type="synonym">Phoma lingam</name>
    <dbReference type="NCBI Taxonomy" id="985895"/>
    <lineage>
        <taxon>Eukaryota</taxon>
        <taxon>Fungi</taxon>
        <taxon>Dikarya</taxon>
        <taxon>Ascomycota</taxon>
        <taxon>Pezizomycotina</taxon>
        <taxon>Dothideomycetes</taxon>
        <taxon>Pleosporomycetidae</taxon>
        <taxon>Pleosporales</taxon>
        <taxon>Pleosporineae</taxon>
        <taxon>Leptosphaeriaceae</taxon>
        <taxon>Plenodomus</taxon>
        <taxon>Plenodomus lingam/Leptosphaeria maculans species complex</taxon>
    </lineage>
</organism>